<proteinExistence type="predicted"/>
<accession>A0ABV5KUJ6</accession>
<organism evidence="2 3">
    <name type="scientific">Paenibacillus aurantiacus</name>
    <dbReference type="NCBI Taxonomy" id="1936118"/>
    <lineage>
        <taxon>Bacteria</taxon>
        <taxon>Bacillati</taxon>
        <taxon>Bacillota</taxon>
        <taxon>Bacilli</taxon>
        <taxon>Bacillales</taxon>
        <taxon>Paenibacillaceae</taxon>
        <taxon>Paenibacillus</taxon>
    </lineage>
</organism>
<keyword evidence="2" id="KW-0413">Isomerase</keyword>
<dbReference type="Pfam" id="PF01261">
    <property type="entry name" value="AP_endonuc_2"/>
    <property type="match status" value="1"/>
</dbReference>
<keyword evidence="3" id="KW-1185">Reference proteome</keyword>
<evidence type="ECO:0000259" key="1">
    <source>
        <dbReference type="Pfam" id="PF01261"/>
    </source>
</evidence>
<dbReference type="Proteomes" id="UP001589747">
    <property type="component" value="Unassembled WGS sequence"/>
</dbReference>
<gene>
    <name evidence="2" type="ORF">ACFFSY_23415</name>
</gene>
<dbReference type="InterPro" id="IPR036237">
    <property type="entry name" value="Xyl_isomerase-like_sf"/>
</dbReference>
<feature type="domain" description="Xylose isomerase-like TIM barrel" evidence="1">
    <location>
        <begin position="38"/>
        <end position="180"/>
    </location>
</feature>
<evidence type="ECO:0000313" key="2">
    <source>
        <dbReference type="EMBL" id="MFB9328895.1"/>
    </source>
</evidence>
<dbReference type="SUPFAM" id="SSF51658">
    <property type="entry name" value="Xylose isomerase-like"/>
    <property type="match status" value="1"/>
</dbReference>
<protein>
    <submittedName>
        <fullName evidence="2">Sugar phosphate isomerase/epimerase family protein</fullName>
    </submittedName>
</protein>
<comment type="caution">
    <text evidence="2">The sequence shown here is derived from an EMBL/GenBank/DDBJ whole genome shotgun (WGS) entry which is preliminary data.</text>
</comment>
<sequence length="304" mass="33908">MRHQLITNGGASLGVHMSWWGMNHLRTHGPELAMEEKFRMIAEAGFDGIDAFVPKPGEAAAWRDLLDRYGLSLSVNAYPSSVNDLREELARASDFGGIRAVNVQVMTPFATGDDASRLLEGIATLAGEYGLPVNVETHRGTITQDLIRTAEYVRRIPGLRLTADFSHYILAGEMLRIPEEAQTLFRLLLSRADCVHGRVSNGEQIQVGCFAAEEHPMLAHYGRWWESAMRGWLERGMDGDGRAFLFVPELGPPPYAITNEDGIELNDRWRQSLALADYARRLWDRVLQAERAGTGNDERGSENS</sequence>
<dbReference type="Gene3D" id="3.20.20.150">
    <property type="entry name" value="Divalent-metal-dependent TIM barrel enzymes"/>
    <property type="match status" value="1"/>
</dbReference>
<dbReference type="GO" id="GO:0016853">
    <property type="term" value="F:isomerase activity"/>
    <property type="evidence" value="ECO:0007669"/>
    <property type="project" value="UniProtKB-KW"/>
</dbReference>
<name>A0ABV5KUJ6_9BACL</name>
<reference evidence="2 3" key="1">
    <citation type="submission" date="2024-09" db="EMBL/GenBank/DDBJ databases">
        <authorList>
            <person name="Sun Q."/>
            <person name="Mori K."/>
        </authorList>
    </citation>
    <scope>NUCLEOTIDE SEQUENCE [LARGE SCALE GENOMIC DNA]</scope>
    <source>
        <strain evidence="2 3">TISTR 2452</strain>
    </source>
</reference>
<dbReference type="EMBL" id="JBHMDO010000038">
    <property type="protein sequence ID" value="MFB9328895.1"/>
    <property type="molecule type" value="Genomic_DNA"/>
</dbReference>
<dbReference type="RefSeq" id="WP_377498646.1">
    <property type="nucleotide sequence ID" value="NZ_JBHMDO010000038.1"/>
</dbReference>
<evidence type="ECO:0000313" key="3">
    <source>
        <dbReference type="Proteomes" id="UP001589747"/>
    </source>
</evidence>
<dbReference type="InterPro" id="IPR013022">
    <property type="entry name" value="Xyl_isomerase-like_TIM-brl"/>
</dbReference>